<sequence>MSEQTAYVVKDKTLTLTGDLTVHAISKLFKNNPWIAEQKIEEIDCSLVTSADSSCLALILFLQAKAGHKVKVTSLPEDMSGLIDLYELKPFLSA</sequence>
<evidence type="ECO:0000259" key="1">
    <source>
        <dbReference type="Pfam" id="PF13466"/>
    </source>
</evidence>
<protein>
    <recommendedName>
        <fullName evidence="1">MlaB-like STAS domain-containing protein</fullName>
    </recommendedName>
</protein>
<gene>
    <name evidence="2" type="ORF">EI16_03250</name>
</gene>
<evidence type="ECO:0000313" key="2">
    <source>
        <dbReference type="EMBL" id="KDN95331.1"/>
    </source>
</evidence>
<dbReference type="Pfam" id="PF13466">
    <property type="entry name" value="STAS_2"/>
    <property type="match status" value="1"/>
</dbReference>
<dbReference type="InterPro" id="IPR058548">
    <property type="entry name" value="MlaB-like_STAS"/>
</dbReference>
<reference evidence="2 3" key="1">
    <citation type="submission" date="2014-04" db="EMBL/GenBank/DDBJ databases">
        <title>Draft genome sequence of Hydrogenovibrio marinus MH-110, a model organism for aerobic H2 metabolism.</title>
        <authorList>
            <person name="Cha H.J."/>
            <person name="Jo B.H."/>
            <person name="Hwang B.H."/>
        </authorList>
    </citation>
    <scope>NUCLEOTIDE SEQUENCE [LARGE SCALE GENOMIC DNA]</scope>
    <source>
        <strain evidence="2 3">MH-110</strain>
    </source>
</reference>
<evidence type="ECO:0000313" key="3">
    <source>
        <dbReference type="Proteomes" id="UP000027341"/>
    </source>
</evidence>
<keyword evidence="3" id="KW-1185">Reference proteome</keyword>
<dbReference type="EMBL" id="JMIU01000001">
    <property type="protein sequence ID" value="KDN95331.1"/>
    <property type="molecule type" value="Genomic_DNA"/>
</dbReference>
<dbReference type="InterPro" id="IPR036513">
    <property type="entry name" value="STAS_dom_sf"/>
</dbReference>
<organism evidence="2 3">
    <name type="scientific">Hydrogenovibrio marinus</name>
    <dbReference type="NCBI Taxonomy" id="28885"/>
    <lineage>
        <taxon>Bacteria</taxon>
        <taxon>Pseudomonadati</taxon>
        <taxon>Pseudomonadota</taxon>
        <taxon>Gammaproteobacteria</taxon>
        <taxon>Thiotrichales</taxon>
        <taxon>Piscirickettsiaceae</taxon>
        <taxon>Hydrogenovibrio</taxon>
    </lineage>
</organism>
<proteinExistence type="predicted"/>
<dbReference type="SUPFAM" id="SSF52091">
    <property type="entry name" value="SpoIIaa-like"/>
    <property type="match status" value="1"/>
</dbReference>
<dbReference type="AlphaFoldDB" id="A0A066ZYA4"/>
<feature type="domain" description="MlaB-like STAS" evidence="1">
    <location>
        <begin position="14"/>
        <end position="88"/>
    </location>
</feature>
<accession>A0A066ZYA4</accession>
<comment type="caution">
    <text evidence="2">The sequence shown here is derived from an EMBL/GenBank/DDBJ whole genome shotgun (WGS) entry which is preliminary data.</text>
</comment>
<dbReference type="RefSeq" id="WP_035628835.1">
    <property type="nucleotide sequence ID" value="NZ_AP020335.1"/>
</dbReference>
<dbReference type="STRING" id="28885.EI16_03250"/>
<dbReference type="Proteomes" id="UP000027341">
    <property type="component" value="Unassembled WGS sequence"/>
</dbReference>
<name>A0A066ZYA4_HYDMR</name>